<gene>
    <name evidence="2" type="primary">betC_43</name>
    <name evidence="2" type="ORF">SCARR_02759</name>
</gene>
<dbReference type="InterPro" id="IPR052701">
    <property type="entry name" value="GAG_Ulvan_Degrading_Sulfatases"/>
</dbReference>
<sequence length="497" mass="56046">MVFGAGLLVATGWASKIERPNILFCIADDASMKSFGAYGCTYIKTPAVDRLAREGVVFNNAYNCNPKCAPARACLVTGKYSWQLKEAANHWPHFPPEFRFYPHLLMEAGYHVGLTGKGWGPGTYDTEHNPAGPMYGKIKLKAPYKGMSNIDYAANFEAFLEEKKDGTPFCFWLGTKEPHRAYEKDSWKKAGRNLADAEVPEFYPDNDTIRGDLLDYALEVEWYDTHIGRAIQALEEKGLMDNTLIVVTSDHGMPFPRVKGQIYEEGFHVPMVAYWKGVIQPGRVVDDFVSFPDVAPTFMEAAGLKPHEQMTGSSFLDVLCSPKSGQVDPARDHVLLGKERHDTGRSNEDGTDLAYPVRAIRTKEFLYAHNIKPERWPVGNPEFGLRNCDGSPTKSYLTNLKPGEEEYRYYEMSFGLRPEEELYQIVKDPDCINNLAGNPEYATLKKQLREQMESELTVQGDPRMLGQGDVFDRYKYEGKVFDYTTGKVGSLRGKKQP</sequence>
<dbReference type="Proteomes" id="UP000346198">
    <property type="component" value="Unassembled WGS sequence"/>
</dbReference>
<dbReference type="Pfam" id="PF00884">
    <property type="entry name" value="Sulfatase"/>
    <property type="match status" value="1"/>
</dbReference>
<feature type="domain" description="Sulfatase N-terminal" evidence="1">
    <location>
        <begin position="20"/>
        <end position="303"/>
    </location>
</feature>
<dbReference type="AlphaFoldDB" id="A0A6C2UKC7"/>
<dbReference type="PANTHER" id="PTHR43751:SF1">
    <property type="entry name" value="SULFATASE ATSG-RELATED"/>
    <property type="match status" value="1"/>
</dbReference>
<evidence type="ECO:0000313" key="3">
    <source>
        <dbReference type="Proteomes" id="UP000346198"/>
    </source>
</evidence>
<keyword evidence="3" id="KW-1185">Reference proteome</keyword>
<dbReference type="InterPro" id="IPR000917">
    <property type="entry name" value="Sulfatase_N"/>
</dbReference>
<evidence type="ECO:0000313" key="2">
    <source>
        <dbReference type="EMBL" id="VGO20692.1"/>
    </source>
</evidence>
<protein>
    <submittedName>
        <fullName evidence="2">Choline-sulfatase</fullName>
    </submittedName>
</protein>
<dbReference type="InterPro" id="IPR017850">
    <property type="entry name" value="Alkaline_phosphatase_core_sf"/>
</dbReference>
<name>A0A6C2UKC7_9BACT</name>
<evidence type="ECO:0000259" key="1">
    <source>
        <dbReference type="Pfam" id="PF00884"/>
    </source>
</evidence>
<proteinExistence type="predicted"/>
<dbReference type="PANTHER" id="PTHR43751">
    <property type="entry name" value="SULFATASE"/>
    <property type="match status" value="1"/>
</dbReference>
<dbReference type="Gene3D" id="3.40.720.10">
    <property type="entry name" value="Alkaline Phosphatase, subunit A"/>
    <property type="match status" value="1"/>
</dbReference>
<dbReference type="EMBL" id="CAAHFH010000002">
    <property type="protein sequence ID" value="VGO20692.1"/>
    <property type="molecule type" value="Genomic_DNA"/>
</dbReference>
<accession>A0A6C2UKC7</accession>
<dbReference type="SUPFAM" id="SSF53649">
    <property type="entry name" value="Alkaline phosphatase-like"/>
    <property type="match status" value="1"/>
</dbReference>
<reference evidence="2 3" key="1">
    <citation type="submission" date="2019-04" db="EMBL/GenBank/DDBJ databases">
        <authorList>
            <person name="Van Vliet M D."/>
        </authorList>
    </citation>
    <scope>NUCLEOTIDE SEQUENCE [LARGE SCALE GENOMIC DNA]</scope>
    <source>
        <strain evidence="2 3">F21</strain>
    </source>
</reference>
<dbReference type="CDD" id="cd16027">
    <property type="entry name" value="SGSH"/>
    <property type="match status" value="1"/>
</dbReference>
<organism evidence="2 3">
    <name type="scientific">Pontiella sulfatireligans</name>
    <dbReference type="NCBI Taxonomy" id="2750658"/>
    <lineage>
        <taxon>Bacteria</taxon>
        <taxon>Pseudomonadati</taxon>
        <taxon>Kiritimatiellota</taxon>
        <taxon>Kiritimatiellia</taxon>
        <taxon>Kiritimatiellales</taxon>
        <taxon>Pontiellaceae</taxon>
        <taxon>Pontiella</taxon>
    </lineage>
</organism>